<dbReference type="Proteomes" id="UP000235388">
    <property type="component" value="Unassembled WGS sequence"/>
</dbReference>
<name>A0A2N5W226_9BASI</name>
<dbReference type="EMBL" id="PGCI01000095">
    <property type="protein sequence ID" value="PLW40978.1"/>
    <property type="molecule type" value="Genomic_DNA"/>
</dbReference>
<evidence type="ECO:0000313" key="2">
    <source>
        <dbReference type="EMBL" id="PLW56267.1"/>
    </source>
</evidence>
<comment type="caution">
    <text evidence="2">The sequence shown here is derived from an EMBL/GenBank/DDBJ whole genome shotgun (WGS) entry which is preliminary data.</text>
</comment>
<organism evidence="2 3">
    <name type="scientific">Puccinia coronata f. sp. avenae</name>
    <dbReference type="NCBI Taxonomy" id="200324"/>
    <lineage>
        <taxon>Eukaryota</taxon>
        <taxon>Fungi</taxon>
        <taxon>Dikarya</taxon>
        <taxon>Basidiomycota</taxon>
        <taxon>Pucciniomycotina</taxon>
        <taxon>Pucciniomycetes</taxon>
        <taxon>Pucciniales</taxon>
        <taxon>Pucciniaceae</taxon>
        <taxon>Puccinia</taxon>
    </lineage>
</organism>
<evidence type="ECO:0000313" key="4">
    <source>
        <dbReference type="Proteomes" id="UP000235392"/>
    </source>
</evidence>
<accession>A0A2N5W226</accession>
<sequence length="150" mass="16861">MARVARYRLCDMFRVTLQTAVITPSVCIGAETCPESVGEASRFYGAPHVSKRPTPNSQERVVKRLLMGYGFRPNVNRPIDHVVGRFDPNVKCDHNLGHCLFGSRPKWLREAVSTANDNAVVPLHGLDPRSTFLGPLRAPTYYYPERYPSC</sequence>
<dbReference type="EMBL" id="PGCJ01000023">
    <property type="protein sequence ID" value="PLW56267.1"/>
    <property type="molecule type" value="Genomic_DNA"/>
</dbReference>
<gene>
    <name evidence="2" type="ORF">PCANC_01969</name>
    <name evidence="1" type="ORF">PCASD_06621</name>
</gene>
<dbReference type="AlphaFoldDB" id="A0A2N5W226"/>
<proteinExistence type="predicted"/>
<keyword evidence="3" id="KW-1185">Reference proteome</keyword>
<reference evidence="3 4" key="1">
    <citation type="submission" date="2017-11" db="EMBL/GenBank/DDBJ databases">
        <title>De novo assembly and phasing of dikaryotic genomes from two isolates of Puccinia coronata f. sp. avenae, the causal agent of oat crown rust.</title>
        <authorList>
            <person name="Miller M.E."/>
            <person name="Zhang Y."/>
            <person name="Omidvar V."/>
            <person name="Sperschneider J."/>
            <person name="Schwessinger B."/>
            <person name="Raley C."/>
            <person name="Palmer J.M."/>
            <person name="Garnica D."/>
            <person name="Upadhyaya N."/>
            <person name="Rathjen J."/>
            <person name="Taylor J.M."/>
            <person name="Park R.F."/>
            <person name="Dodds P.N."/>
            <person name="Hirsch C.D."/>
            <person name="Kianian S.F."/>
            <person name="Figueroa M."/>
        </authorList>
    </citation>
    <scope>NUCLEOTIDE SEQUENCE [LARGE SCALE GENOMIC DNA]</scope>
    <source>
        <strain evidence="2">12NC29</strain>
        <strain evidence="1">12SD80</strain>
    </source>
</reference>
<evidence type="ECO:0000313" key="1">
    <source>
        <dbReference type="EMBL" id="PLW40978.1"/>
    </source>
</evidence>
<evidence type="ECO:0000313" key="3">
    <source>
        <dbReference type="Proteomes" id="UP000235388"/>
    </source>
</evidence>
<protein>
    <submittedName>
        <fullName evidence="2">Uncharacterized protein</fullName>
    </submittedName>
</protein>
<dbReference type="Proteomes" id="UP000235392">
    <property type="component" value="Unassembled WGS sequence"/>
</dbReference>